<dbReference type="SUPFAM" id="SSF56176">
    <property type="entry name" value="FAD-binding/transporter-associated domain-like"/>
    <property type="match status" value="1"/>
</dbReference>
<dbReference type="EMBL" id="CAJNNW010010578">
    <property type="protein sequence ID" value="CAE8652242.1"/>
    <property type="molecule type" value="Genomic_DNA"/>
</dbReference>
<dbReference type="InterPro" id="IPR006094">
    <property type="entry name" value="Oxid_FAD_bind_N"/>
</dbReference>
<organism evidence="8 9">
    <name type="scientific">Polarella glacialis</name>
    <name type="common">Dinoflagellate</name>
    <dbReference type="NCBI Taxonomy" id="89957"/>
    <lineage>
        <taxon>Eukaryota</taxon>
        <taxon>Sar</taxon>
        <taxon>Alveolata</taxon>
        <taxon>Dinophyceae</taxon>
        <taxon>Suessiales</taxon>
        <taxon>Suessiaceae</taxon>
        <taxon>Polarella</taxon>
    </lineage>
</organism>
<dbReference type="GO" id="GO:0016020">
    <property type="term" value="C:membrane"/>
    <property type="evidence" value="ECO:0007669"/>
    <property type="project" value="UniProtKB-SubCell"/>
</dbReference>
<dbReference type="InterPro" id="IPR016169">
    <property type="entry name" value="FAD-bd_PCMH_sub2"/>
</dbReference>
<evidence type="ECO:0000313" key="9">
    <source>
        <dbReference type="Proteomes" id="UP000626109"/>
    </source>
</evidence>
<keyword evidence="3" id="KW-0812">Transmembrane</keyword>
<proteinExistence type="predicted"/>
<dbReference type="PROSITE" id="PS51387">
    <property type="entry name" value="FAD_PCMH"/>
    <property type="match status" value="1"/>
</dbReference>
<name>A0A813IKA6_POLGL</name>
<evidence type="ECO:0000313" key="8">
    <source>
        <dbReference type="EMBL" id="CAE8652242.1"/>
    </source>
</evidence>
<keyword evidence="5" id="KW-0560">Oxidoreductase</keyword>
<gene>
    <name evidence="8" type="ORF">PGLA2088_LOCUS9555</name>
</gene>
<dbReference type="GO" id="GO:0071949">
    <property type="term" value="F:FAD binding"/>
    <property type="evidence" value="ECO:0007669"/>
    <property type="project" value="InterPro"/>
</dbReference>
<sequence length="534" mass="58724">MASAPEGPLVEPRRLVVTERGSPSCSIFSKDYKSGKDVLALDLRHTAQLIEVDDGSQTVRCGAAVTMESLVRATLAHGMIPLVQPDFRRMTVGGSIMGTICESSSHQHGHFVDACAWLLLRKGDGTSVTVTKADEAFHEVNGSFGTLCTLLEACVRCRRCAPWVRVTYSLLEDEAAGDPSAGVAHMAALAGLGSCEPVESSFQLEPPLATPCERRPFEYLDALHLSAGWDGRDSLSATAVMCGEDALDQAEIASLPSWESSRDGYWFFEHVIQVARKLRGRQGKVVSEIVPLESYVFRYDRGAFWMARPLRWSLRAALQGMYSLPVLLLFLASAPPLRPLLGDLFTPSALYRVLRCAPVAAVNRKMVICDFHIPLEDAATFIRAIRHEVPISTPLWLCLVRVPERAQPLSPHGHYYPGSGKLLMNIGVWGRVGDGRGVAYSCLLERKCTDMGGRKMLYSSNFYSGEEWDSIYNADNAYTAMRKRWDADGRFPHLFTKTCGISSKAAASMSSQSLGSWLSLWLDRLVEAIAAKLL</sequence>
<dbReference type="GO" id="GO:0005737">
    <property type="term" value="C:cytoplasm"/>
    <property type="evidence" value="ECO:0007669"/>
    <property type="project" value="TreeGrafter"/>
</dbReference>
<comment type="subcellular location">
    <subcellularLocation>
        <location evidence="1">Membrane</location>
        <topology evidence="1">Single-pass membrane protein</topology>
    </subcellularLocation>
</comment>
<dbReference type="PANTHER" id="PTHR10801:SF0">
    <property type="entry name" value="DELTA(24)-STEROL REDUCTASE"/>
    <property type="match status" value="1"/>
</dbReference>
<dbReference type="GO" id="GO:0008202">
    <property type="term" value="P:steroid metabolic process"/>
    <property type="evidence" value="ECO:0007669"/>
    <property type="project" value="TreeGrafter"/>
</dbReference>
<evidence type="ECO:0000256" key="5">
    <source>
        <dbReference type="ARBA" id="ARBA00023002"/>
    </source>
</evidence>
<protein>
    <recommendedName>
        <fullName evidence="2">Delta(24)-sterol reductase</fullName>
        <ecNumber evidence="2">1.3.1.72</ecNumber>
    </recommendedName>
</protein>
<dbReference type="AlphaFoldDB" id="A0A813IKA6"/>
<comment type="caution">
    <text evidence="8">The sequence shown here is derived from an EMBL/GenBank/DDBJ whole genome shotgun (WGS) entry which is preliminary data.</text>
</comment>
<dbReference type="Pfam" id="PF01565">
    <property type="entry name" value="FAD_binding_4"/>
    <property type="match status" value="1"/>
</dbReference>
<evidence type="ECO:0000256" key="1">
    <source>
        <dbReference type="ARBA" id="ARBA00004167"/>
    </source>
</evidence>
<dbReference type="InterPro" id="IPR040165">
    <property type="entry name" value="Diminuto-like"/>
</dbReference>
<evidence type="ECO:0000259" key="7">
    <source>
        <dbReference type="PROSITE" id="PS51387"/>
    </source>
</evidence>
<dbReference type="InterPro" id="IPR036318">
    <property type="entry name" value="FAD-bd_PCMH-like_sf"/>
</dbReference>
<dbReference type="Proteomes" id="UP000626109">
    <property type="component" value="Unassembled WGS sequence"/>
</dbReference>
<reference evidence="8" key="1">
    <citation type="submission" date="2021-02" db="EMBL/GenBank/DDBJ databases">
        <authorList>
            <person name="Dougan E. K."/>
            <person name="Rhodes N."/>
            <person name="Thang M."/>
            <person name="Chan C."/>
        </authorList>
    </citation>
    <scope>NUCLEOTIDE SEQUENCE</scope>
</reference>
<dbReference type="EC" id="1.3.1.72" evidence="2"/>
<dbReference type="Gene3D" id="3.30.465.10">
    <property type="match status" value="1"/>
</dbReference>
<dbReference type="PANTHER" id="PTHR10801">
    <property type="entry name" value="24-DEHYDROCHOLESTEROL REDUCTASE"/>
    <property type="match status" value="1"/>
</dbReference>
<dbReference type="GO" id="GO:0050614">
    <property type="term" value="F:Delta24-sterol reductase activity"/>
    <property type="evidence" value="ECO:0007669"/>
    <property type="project" value="UniProtKB-EC"/>
</dbReference>
<evidence type="ECO:0000256" key="3">
    <source>
        <dbReference type="ARBA" id="ARBA00022692"/>
    </source>
</evidence>
<keyword evidence="4" id="KW-1133">Transmembrane helix</keyword>
<evidence type="ECO:0000256" key="6">
    <source>
        <dbReference type="ARBA" id="ARBA00023136"/>
    </source>
</evidence>
<feature type="domain" description="FAD-binding PCMH-type" evidence="7">
    <location>
        <begin position="1"/>
        <end position="160"/>
    </location>
</feature>
<evidence type="ECO:0000256" key="4">
    <source>
        <dbReference type="ARBA" id="ARBA00022989"/>
    </source>
</evidence>
<evidence type="ECO:0000256" key="2">
    <source>
        <dbReference type="ARBA" id="ARBA00012405"/>
    </source>
</evidence>
<keyword evidence="6" id="KW-0472">Membrane</keyword>
<accession>A0A813IKA6</accession>
<dbReference type="InterPro" id="IPR016166">
    <property type="entry name" value="FAD-bd_PCMH"/>
</dbReference>